<feature type="compositionally biased region" description="Pro residues" evidence="1">
    <location>
        <begin position="317"/>
        <end position="329"/>
    </location>
</feature>
<dbReference type="Proteomes" id="UP000530403">
    <property type="component" value="Unassembled WGS sequence"/>
</dbReference>
<organism evidence="2 3">
    <name type="scientific">Streptomyces fulvorobeus</name>
    <dbReference type="NCBI Taxonomy" id="284028"/>
    <lineage>
        <taxon>Bacteria</taxon>
        <taxon>Bacillati</taxon>
        <taxon>Actinomycetota</taxon>
        <taxon>Actinomycetes</taxon>
        <taxon>Kitasatosporales</taxon>
        <taxon>Streptomycetaceae</taxon>
        <taxon>Streptomyces</taxon>
    </lineage>
</organism>
<name>A0A7Y9HHW6_9ACTN</name>
<dbReference type="EMBL" id="JACCCF010000001">
    <property type="protein sequence ID" value="NYE44811.1"/>
    <property type="molecule type" value="Genomic_DNA"/>
</dbReference>
<evidence type="ECO:0000313" key="3">
    <source>
        <dbReference type="Proteomes" id="UP000530403"/>
    </source>
</evidence>
<feature type="compositionally biased region" description="Pro residues" evidence="1">
    <location>
        <begin position="213"/>
        <end position="229"/>
    </location>
</feature>
<dbReference type="AlphaFoldDB" id="A0A7Y9HHW6"/>
<gene>
    <name evidence="2" type="ORF">HEB29_005822</name>
</gene>
<evidence type="ECO:0000313" key="2">
    <source>
        <dbReference type="EMBL" id="NYE44811.1"/>
    </source>
</evidence>
<feature type="compositionally biased region" description="Basic and acidic residues" evidence="1">
    <location>
        <begin position="234"/>
        <end position="249"/>
    </location>
</feature>
<proteinExistence type="predicted"/>
<accession>A0A7Y9HHW6</accession>
<protein>
    <submittedName>
        <fullName evidence="2">Uncharacterized protein</fullName>
    </submittedName>
</protein>
<feature type="region of interest" description="Disordered" evidence="1">
    <location>
        <begin position="1"/>
        <end position="30"/>
    </location>
</feature>
<sequence>MNRDRSDARSTLANSTGRRPHSELRPSISHPLRDRSRCASIALVCGRDPERTGLSSASLSWCGGGLLAVGGRGGFGGGGLFQRGRVGGGGGAGAGCGGGDAGAVGQGLAEWCGECVVGGQEQAGGDAGGRAGQVATGVFWPPVWPARTAAARARGSGPSAPPGPRTPSRTSTRRRGRPLSRARRRARPGHALRSARRPASGRRRCQRSAAPSSPRPRPTPATTTPPPQPGSQVEEGKSEHSPRENRRLTWDCAGGGRVHARLKVEEIAEQIVEGIADRIVEGIVGPRPVWPLRRPSGGAALWSQRSAARLPRDHARPPPPHPPHPPPIARQPGRRGEVRALTTRKSGSDLRVREAPGYRGGQHPVRPPV</sequence>
<feature type="compositionally biased region" description="Basic and acidic residues" evidence="1">
    <location>
        <begin position="346"/>
        <end position="356"/>
    </location>
</feature>
<comment type="caution">
    <text evidence="2">The sequence shown here is derived from an EMBL/GenBank/DDBJ whole genome shotgun (WGS) entry which is preliminary data.</text>
</comment>
<reference evidence="2 3" key="1">
    <citation type="submission" date="2020-07" db="EMBL/GenBank/DDBJ databases">
        <title>Sequencing the genomes of 1000 actinobacteria strains.</title>
        <authorList>
            <person name="Klenk H.-P."/>
        </authorList>
    </citation>
    <scope>NUCLEOTIDE SEQUENCE [LARGE SCALE GENOMIC DNA]</scope>
    <source>
        <strain evidence="2 3">DSM 41455</strain>
    </source>
</reference>
<feature type="region of interest" description="Disordered" evidence="1">
    <location>
        <begin position="149"/>
        <end position="251"/>
    </location>
</feature>
<feature type="compositionally biased region" description="Basic residues" evidence="1">
    <location>
        <begin position="171"/>
        <end position="206"/>
    </location>
</feature>
<feature type="compositionally biased region" description="Low complexity" evidence="1">
    <location>
        <begin position="149"/>
        <end position="158"/>
    </location>
</feature>
<evidence type="ECO:0000256" key="1">
    <source>
        <dbReference type="SAM" id="MobiDB-lite"/>
    </source>
</evidence>
<feature type="region of interest" description="Disordered" evidence="1">
    <location>
        <begin position="299"/>
        <end position="369"/>
    </location>
</feature>